<dbReference type="EMBL" id="QGKY02001925">
    <property type="protein sequence ID" value="KAF2549024.1"/>
    <property type="molecule type" value="Genomic_DNA"/>
</dbReference>
<protein>
    <submittedName>
        <fullName evidence="2">Uncharacterized protein</fullName>
    </submittedName>
</protein>
<evidence type="ECO:0000313" key="3">
    <source>
        <dbReference type="Proteomes" id="UP000712281"/>
    </source>
</evidence>
<comment type="caution">
    <text evidence="2">The sequence shown here is derived from an EMBL/GenBank/DDBJ whole genome shotgun (WGS) entry which is preliminary data.</text>
</comment>
<reference evidence="2" key="1">
    <citation type="submission" date="2019-12" db="EMBL/GenBank/DDBJ databases">
        <title>Genome sequencing and annotation of Brassica cretica.</title>
        <authorList>
            <person name="Studholme D.J."/>
            <person name="Sarris P.F."/>
        </authorList>
    </citation>
    <scope>NUCLEOTIDE SEQUENCE</scope>
    <source>
        <strain evidence="2">PFS-001/15</strain>
        <strain evidence="1">PFS-102/07</strain>
        <tissue evidence="2">Leaf</tissue>
    </source>
</reference>
<evidence type="ECO:0000313" key="2">
    <source>
        <dbReference type="EMBL" id="KAF2556386.1"/>
    </source>
</evidence>
<evidence type="ECO:0000313" key="1">
    <source>
        <dbReference type="EMBL" id="KAF2549024.1"/>
    </source>
</evidence>
<dbReference type="AlphaFoldDB" id="A0A8S9HIR1"/>
<dbReference type="Proteomes" id="UP000712281">
    <property type="component" value="Unassembled WGS sequence"/>
</dbReference>
<organism evidence="2 3">
    <name type="scientific">Brassica cretica</name>
    <name type="common">Mustard</name>
    <dbReference type="NCBI Taxonomy" id="69181"/>
    <lineage>
        <taxon>Eukaryota</taxon>
        <taxon>Viridiplantae</taxon>
        <taxon>Streptophyta</taxon>
        <taxon>Embryophyta</taxon>
        <taxon>Tracheophyta</taxon>
        <taxon>Spermatophyta</taxon>
        <taxon>Magnoliopsida</taxon>
        <taxon>eudicotyledons</taxon>
        <taxon>Gunneridae</taxon>
        <taxon>Pentapetalae</taxon>
        <taxon>rosids</taxon>
        <taxon>malvids</taxon>
        <taxon>Brassicales</taxon>
        <taxon>Brassicaceae</taxon>
        <taxon>Brassiceae</taxon>
        <taxon>Brassica</taxon>
    </lineage>
</organism>
<sequence>MMSNFQDPSFSLLFAPVHEGVRVEEVGSCLEFRPACGFVEEEGAPPSRIYVCNGVSTSIGVPAVGAEARVSPFVWCLFEKVSLCLFSEGFCGGGLALRHFKYSLVVHRVSTQIVFLLSARVATCRRVVYGLVLQSSQSLFLFALLQPRPSVLFLVLFYSANHCLTNFLAFDQSHFPVGFSPESRRISFTDHHSTVDLHLPSFSGAIQAPFRLN</sequence>
<gene>
    <name evidence="2" type="ORF">F2Q68_00014430</name>
    <name evidence="1" type="ORF">F2Q70_00020965</name>
</gene>
<proteinExistence type="predicted"/>
<accession>A0A8S9HIR1</accession>
<name>A0A8S9HIR1_BRACR</name>
<dbReference type="EMBL" id="QGKW02001940">
    <property type="protein sequence ID" value="KAF2556386.1"/>
    <property type="molecule type" value="Genomic_DNA"/>
</dbReference>